<keyword evidence="5" id="KW-1185">Reference proteome</keyword>
<feature type="domain" description="DUF4042" evidence="3">
    <location>
        <begin position="272"/>
        <end position="349"/>
    </location>
</feature>
<dbReference type="SUPFAM" id="SSF48371">
    <property type="entry name" value="ARM repeat"/>
    <property type="match status" value="1"/>
</dbReference>
<accession>A0A5E4Q2A4</accession>
<evidence type="ECO:0000259" key="3">
    <source>
        <dbReference type="Pfam" id="PF13251"/>
    </source>
</evidence>
<dbReference type="EMBL" id="FZQP02001003">
    <property type="protein sequence ID" value="VVC91203.1"/>
    <property type="molecule type" value="Genomic_DNA"/>
</dbReference>
<protein>
    <recommendedName>
        <fullName evidence="1">HEAT repeat-containing protein 6</fullName>
    </recommendedName>
</protein>
<evidence type="ECO:0000313" key="5">
    <source>
        <dbReference type="Proteomes" id="UP000324832"/>
    </source>
</evidence>
<feature type="compositionally biased region" description="Acidic residues" evidence="2">
    <location>
        <begin position="361"/>
        <end position="370"/>
    </location>
</feature>
<organism evidence="4 5">
    <name type="scientific">Leptidea sinapis</name>
    <dbReference type="NCBI Taxonomy" id="189913"/>
    <lineage>
        <taxon>Eukaryota</taxon>
        <taxon>Metazoa</taxon>
        <taxon>Ecdysozoa</taxon>
        <taxon>Arthropoda</taxon>
        <taxon>Hexapoda</taxon>
        <taxon>Insecta</taxon>
        <taxon>Pterygota</taxon>
        <taxon>Neoptera</taxon>
        <taxon>Endopterygota</taxon>
        <taxon>Lepidoptera</taxon>
        <taxon>Glossata</taxon>
        <taxon>Ditrysia</taxon>
        <taxon>Papilionoidea</taxon>
        <taxon>Pieridae</taxon>
        <taxon>Dismorphiinae</taxon>
        <taxon>Leptidea</taxon>
    </lineage>
</organism>
<dbReference type="Gene3D" id="1.25.10.10">
    <property type="entry name" value="Leucine-rich Repeat Variant"/>
    <property type="match status" value="1"/>
</dbReference>
<dbReference type="Pfam" id="PF13251">
    <property type="entry name" value="DUF4042"/>
    <property type="match status" value="1"/>
</dbReference>
<dbReference type="InterPro" id="IPR016024">
    <property type="entry name" value="ARM-type_fold"/>
</dbReference>
<feature type="compositionally biased region" description="Basic and acidic residues" evidence="2">
    <location>
        <begin position="349"/>
        <end position="360"/>
    </location>
</feature>
<dbReference type="InterPro" id="IPR011989">
    <property type="entry name" value="ARM-like"/>
</dbReference>
<evidence type="ECO:0000256" key="1">
    <source>
        <dbReference type="ARBA" id="ARBA00015263"/>
    </source>
</evidence>
<gene>
    <name evidence="4" type="ORF">LSINAPIS_LOCUS3929</name>
</gene>
<name>A0A5E4Q2A4_9NEOP</name>
<dbReference type="InterPro" id="IPR025283">
    <property type="entry name" value="DUF4042"/>
</dbReference>
<sequence length="695" mass="78388">MANLKITEQFSGICKKLLNILTQKESNSDHLNLMIDELNSKPYNGFIFVKEHDATVLIESLCTFIKPSEITLSAKASHLMNNIINKQNLKFRYEVIHKVILWHSCCLKLCSPIILLDILHNMHCILQGYSSFTSKAGIEVVISAFAVLTFICFTQQNIKILLPETIGICRYFMLYGLRPNNCKPEKIMPSQQTVAIAPKQKQRKQRNSAIDSLKKEIPVSDRSLMKDVESFENGFDYQPASKNYLEPPKANNFWVVTSDSDMSDAESNRDANKKVNASFIPFSVSLGYVVSRMHDLLNHLLNINSSVVESIVTLKCCAALVQATPYTKMDRGLAMDLVDEVLQSIQKDTAKETKSNKESETPNDDCDDFEEGYSDDEVFTMTELSQEQAKFRFNTWILDICFRNLGWICEEKKMVKCSPSTIPVMLESLQVLSAIAYHHLAEVLKPHIMQVADILCEILGHDHQDVVLHTVKLISVIGDAIQKLERSNSAPPLNHCVYMWEKLLTPLSLVLQNHESSPSKGVDRLQRVCCALLMGLCSDEESSVRAAAVRALAMTVMYRTLREPLCETAIKKLLDCACKVSSMKVRWNACYALGNAMKNECLYTCLNGWQLCVTLAHMCCILEQSDLGDIVDSLVFHVDCAKGLYTQLYQKLPPENPSCMKMLQAAKHVTVDLTSLNELQSQSLGMLQDMFIWDV</sequence>
<evidence type="ECO:0000313" key="4">
    <source>
        <dbReference type="EMBL" id="VVC91203.1"/>
    </source>
</evidence>
<evidence type="ECO:0000256" key="2">
    <source>
        <dbReference type="SAM" id="MobiDB-lite"/>
    </source>
</evidence>
<feature type="region of interest" description="Disordered" evidence="2">
    <location>
        <begin position="349"/>
        <end position="370"/>
    </location>
</feature>
<dbReference type="InterPro" id="IPR052107">
    <property type="entry name" value="HEAT6"/>
</dbReference>
<dbReference type="AlphaFoldDB" id="A0A5E4Q2A4"/>
<dbReference type="PANTHER" id="PTHR13366">
    <property type="entry name" value="MALARIA ANTIGEN-RELATED"/>
    <property type="match status" value="1"/>
</dbReference>
<proteinExistence type="predicted"/>
<dbReference type="PANTHER" id="PTHR13366:SF0">
    <property type="entry name" value="HEAT REPEAT-CONTAINING PROTEIN 6"/>
    <property type="match status" value="1"/>
</dbReference>
<dbReference type="Proteomes" id="UP000324832">
    <property type="component" value="Unassembled WGS sequence"/>
</dbReference>
<reference evidence="4 5" key="1">
    <citation type="submission" date="2017-07" db="EMBL/GenBank/DDBJ databases">
        <authorList>
            <person name="Talla V."/>
            <person name="Backstrom N."/>
        </authorList>
    </citation>
    <scope>NUCLEOTIDE SEQUENCE [LARGE SCALE GENOMIC DNA]</scope>
</reference>